<proteinExistence type="predicted"/>
<name>A0AA86TG96_9EUKA</name>
<keyword evidence="1" id="KW-0812">Transmembrane</keyword>
<dbReference type="AlphaFoldDB" id="A0AA86TG96"/>
<reference evidence="2" key="1">
    <citation type="submission" date="2023-06" db="EMBL/GenBank/DDBJ databases">
        <authorList>
            <person name="Kurt Z."/>
        </authorList>
    </citation>
    <scope>NUCLEOTIDE SEQUENCE</scope>
</reference>
<evidence type="ECO:0000256" key="1">
    <source>
        <dbReference type="SAM" id="Phobius"/>
    </source>
</evidence>
<dbReference type="EMBL" id="CAXDID020000321">
    <property type="protein sequence ID" value="CAL6076849.1"/>
    <property type="molecule type" value="Genomic_DNA"/>
</dbReference>
<keyword evidence="1" id="KW-0472">Membrane</keyword>
<feature type="transmembrane region" description="Helical" evidence="1">
    <location>
        <begin position="529"/>
        <end position="547"/>
    </location>
</feature>
<keyword evidence="1" id="KW-1133">Transmembrane helix</keyword>
<protein>
    <submittedName>
        <fullName evidence="2">Uncharacterized protein</fullName>
    </submittedName>
</protein>
<evidence type="ECO:0000313" key="4">
    <source>
        <dbReference type="Proteomes" id="UP001642409"/>
    </source>
</evidence>
<sequence length="563" mass="63879">MIALLTSFQLRCFQPNTTVMLDVQTRDAVFKAWPRTDATRETELCGKLKGDMFKLSVKTGAYEYVLNTLQSYDPAEYIEIRLPCTEVVLGVPGTCATAFKAKSAIYTMDFQEAKQNVTEAASNLRKLDFDRKACYQSPRMDVGQQVEISPGVFSDQFKFIASTANCKYPTDSAATIAANNQADKKANLIFFGYPEYNLVAKQYSVSAKDFIAKSKFSCVNMPSVGSKTWCTNMVTSLATQSFTYFQVNYSFPAVIPNRDGSLTRAEYYTTIMESNEVRNMKLSNFDCFENQNLRIFGKRNFRLMTTLNESMTTCNQPINDLVDFDYMTTRIVFQENNDFRDGDVYQLDFKTSIQVLNVTNEWLPCSESLDEAKCYDILSKQSQLKAYKVIAQKIFYKNNQIINIMPLTVTHDFSCLTNMTYYMYDDQVCATFNQTCELDTPVGTAQFTFSFGDVGKYGNNLLNLTAQAVFPKSEHRYCVDHNFTKELLTYYKNEDLSKKVSGALTIDSLLLPIPRIYDVSEYTNLDVKFILIGTAALVTLVLGLNLLNVNKKIQRKGGIKQKS</sequence>
<evidence type="ECO:0000313" key="3">
    <source>
        <dbReference type="EMBL" id="CAL6076849.1"/>
    </source>
</evidence>
<comment type="caution">
    <text evidence="2">The sequence shown here is derived from an EMBL/GenBank/DDBJ whole genome shotgun (WGS) entry which is preliminary data.</text>
</comment>
<dbReference type="EMBL" id="CATOUU010000001">
    <property type="protein sequence ID" value="CAI9912433.1"/>
    <property type="molecule type" value="Genomic_DNA"/>
</dbReference>
<accession>A0AA86TG96</accession>
<gene>
    <name evidence="3" type="ORF">HINF_LOCUS57888</name>
    <name evidence="2" type="ORF">HINF_LOCUS78</name>
</gene>
<keyword evidence="4" id="KW-1185">Reference proteome</keyword>
<reference evidence="3 4" key="2">
    <citation type="submission" date="2024-07" db="EMBL/GenBank/DDBJ databases">
        <authorList>
            <person name="Akdeniz Z."/>
        </authorList>
    </citation>
    <scope>NUCLEOTIDE SEQUENCE [LARGE SCALE GENOMIC DNA]</scope>
</reference>
<organism evidence="2">
    <name type="scientific">Hexamita inflata</name>
    <dbReference type="NCBI Taxonomy" id="28002"/>
    <lineage>
        <taxon>Eukaryota</taxon>
        <taxon>Metamonada</taxon>
        <taxon>Diplomonadida</taxon>
        <taxon>Hexamitidae</taxon>
        <taxon>Hexamitinae</taxon>
        <taxon>Hexamita</taxon>
    </lineage>
</organism>
<dbReference type="Proteomes" id="UP001642409">
    <property type="component" value="Unassembled WGS sequence"/>
</dbReference>
<evidence type="ECO:0000313" key="2">
    <source>
        <dbReference type="EMBL" id="CAI9912433.1"/>
    </source>
</evidence>